<dbReference type="PROSITE" id="PS51257">
    <property type="entry name" value="PROKAR_LIPOPROTEIN"/>
    <property type="match status" value="1"/>
</dbReference>
<evidence type="ECO:0000256" key="1">
    <source>
        <dbReference type="SAM" id="SignalP"/>
    </source>
</evidence>
<organism evidence="2 3">
    <name type="scientific">Rikenella microfusus</name>
    <dbReference type="NCBI Taxonomy" id="28139"/>
    <lineage>
        <taxon>Bacteria</taxon>
        <taxon>Pseudomonadati</taxon>
        <taxon>Bacteroidota</taxon>
        <taxon>Bacteroidia</taxon>
        <taxon>Bacteroidales</taxon>
        <taxon>Rikenellaceae</taxon>
        <taxon>Rikenella</taxon>
    </lineage>
</organism>
<keyword evidence="3" id="KW-1185">Reference proteome</keyword>
<reference evidence="2 3" key="1">
    <citation type="submission" date="2018-06" db="EMBL/GenBank/DDBJ databases">
        <authorList>
            <consortium name="Pathogen Informatics"/>
            <person name="Doyle S."/>
        </authorList>
    </citation>
    <scope>NUCLEOTIDE SEQUENCE [LARGE SCALE GENOMIC DNA]</scope>
    <source>
        <strain evidence="2 3">NCTC11190</strain>
    </source>
</reference>
<evidence type="ECO:0000313" key="2">
    <source>
        <dbReference type="EMBL" id="SUE34348.1"/>
    </source>
</evidence>
<evidence type="ECO:0008006" key="4">
    <source>
        <dbReference type="Google" id="ProtNLM"/>
    </source>
</evidence>
<protein>
    <recommendedName>
        <fullName evidence="4">Lipocalin-like domain-containing protein</fullName>
    </recommendedName>
</protein>
<dbReference type="AlphaFoldDB" id="A0A379MRU4"/>
<feature type="chain" id="PRO_5016904546" description="Lipocalin-like domain-containing protein" evidence="1">
    <location>
        <begin position="22"/>
        <end position="130"/>
    </location>
</feature>
<evidence type="ECO:0000313" key="3">
    <source>
        <dbReference type="Proteomes" id="UP000255233"/>
    </source>
</evidence>
<sequence>MKKNLLAVAAVAALVACSGKAGLEKELVGSYSAKPEIEVADSTDFSAQLAAAMLSQMKMDMDFNSDGTIDMSVSMGANSQSTQGKWEVRADSLFITDSTQTVQGFGVAKTADGFKLTSEQMNLVLTPKAE</sequence>
<gene>
    <name evidence="2" type="ORF">NCTC11190_01571</name>
</gene>
<dbReference type="STRING" id="880526.GCA_000427365_02248"/>
<dbReference type="Proteomes" id="UP000255233">
    <property type="component" value="Unassembled WGS sequence"/>
</dbReference>
<proteinExistence type="predicted"/>
<dbReference type="RefSeq" id="WP_027291778.1">
    <property type="nucleotide sequence ID" value="NZ_CALVFX010000010.1"/>
</dbReference>
<feature type="signal peptide" evidence="1">
    <location>
        <begin position="1"/>
        <end position="21"/>
    </location>
</feature>
<name>A0A379MRU4_9BACT</name>
<accession>A0A379MRU4</accession>
<dbReference type="EMBL" id="UGVL01000001">
    <property type="protein sequence ID" value="SUE34348.1"/>
    <property type="molecule type" value="Genomic_DNA"/>
</dbReference>
<dbReference type="OrthoDB" id="9934754at2"/>
<keyword evidence="1" id="KW-0732">Signal</keyword>